<protein>
    <recommendedName>
        <fullName evidence="4">Glutathione peroxidase</fullName>
    </recommendedName>
</protein>
<dbReference type="RefSeq" id="WP_188437314.1">
    <property type="nucleotide sequence ID" value="NZ_BMCM01000005.1"/>
</dbReference>
<evidence type="ECO:0000256" key="3">
    <source>
        <dbReference type="ARBA" id="ARBA00023002"/>
    </source>
</evidence>
<dbReference type="PROSITE" id="PS00763">
    <property type="entry name" value="GLUTATHIONE_PEROXID_2"/>
    <property type="match status" value="1"/>
</dbReference>
<dbReference type="PRINTS" id="PR01011">
    <property type="entry name" value="GLUTPROXDASE"/>
</dbReference>
<dbReference type="GO" id="GO:0004601">
    <property type="term" value="F:peroxidase activity"/>
    <property type="evidence" value="ECO:0007669"/>
    <property type="project" value="UniProtKB-KW"/>
</dbReference>
<dbReference type="PANTHER" id="PTHR11592">
    <property type="entry name" value="GLUTATHIONE PEROXIDASE"/>
    <property type="match status" value="1"/>
</dbReference>
<proteinExistence type="inferred from homology"/>
<keyword evidence="2 4" id="KW-0575">Peroxidase</keyword>
<organism evidence="5 6">
    <name type="scientific">Microbacterium murale</name>
    <dbReference type="NCBI Taxonomy" id="1081040"/>
    <lineage>
        <taxon>Bacteria</taxon>
        <taxon>Bacillati</taxon>
        <taxon>Actinomycetota</taxon>
        <taxon>Actinomycetes</taxon>
        <taxon>Micrococcales</taxon>
        <taxon>Microbacteriaceae</taxon>
        <taxon>Microbacterium</taxon>
    </lineage>
</organism>
<dbReference type="PROSITE" id="PS51355">
    <property type="entry name" value="GLUTATHIONE_PEROXID_3"/>
    <property type="match status" value="1"/>
</dbReference>
<name>A0ABQ1RYB3_9MICO</name>
<evidence type="ECO:0000313" key="6">
    <source>
        <dbReference type="Proteomes" id="UP000629365"/>
    </source>
</evidence>
<evidence type="ECO:0000313" key="5">
    <source>
        <dbReference type="EMBL" id="GGD84321.1"/>
    </source>
</evidence>
<dbReference type="InterPro" id="IPR036249">
    <property type="entry name" value="Thioredoxin-like_sf"/>
</dbReference>
<evidence type="ECO:0000256" key="1">
    <source>
        <dbReference type="ARBA" id="ARBA00006926"/>
    </source>
</evidence>
<dbReference type="CDD" id="cd00340">
    <property type="entry name" value="GSH_Peroxidase"/>
    <property type="match status" value="1"/>
</dbReference>
<keyword evidence="3 4" id="KW-0560">Oxidoreductase</keyword>
<reference evidence="6" key="1">
    <citation type="journal article" date="2019" name="Int. J. Syst. Evol. Microbiol.">
        <title>The Global Catalogue of Microorganisms (GCM) 10K type strain sequencing project: providing services to taxonomists for standard genome sequencing and annotation.</title>
        <authorList>
            <consortium name="The Broad Institute Genomics Platform"/>
            <consortium name="The Broad Institute Genome Sequencing Center for Infectious Disease"/>
            <person name="Wu L."/>
            <person name="Ma J."/>
        </authorList>
    </citation>
    <scope>NUCLEOTIDE SEQUENCE [LARGE SCALE GENOMIC DNA]</scope>
    <source>
        <strain evidence="6">CCM 7640</strain>
    </source>
</reference>
<dbReference type="PIRSF" id="PIRSF000303">
    <property type="entry name" value="Glutathion_perox"/>
    <property type="match status" value="1"/>
</dbReference>
<dbReference type="Pfam" id="PF00255">
    <property type="entry name" value="GSHPx"/>
    <property type="match status" value="1"/>
</dbReference>
<dbReference type="SUPFAM" id="SSF52833">
    <property type="entry name" value="Thioredoxin-like"/>
    <property type="match status" value="1"/>
</dbReference>
<dbReference type="Proteomes" id="UP000629365">
    <property type="component" value="Unassembled WGS sequence"/>
</dbReference>
<sequence length="164" mass="18073">MTETSVRQIPFTDATGAEKTLDDLGADVLLVVNVASKCGLTPQYEQLEQLQRTYGERGFSVVGFPSNQFMGQEPGSVEQILEFCSTTYGVTFPVNDKVKVNGRKADELYKALKETPDAGGKAGRVEWNFEKFLVLPDGSVKRFRPKQKPDAPEIVEAIEGALVR</sequence>
<comment type="similarity">
    <text evidence="1 4">Belongs to the glutathione peroxidase family.</text>
</comment>
<gene>
    <name evidence="5" type="ORF">GCM10007269_29100</name>
</gene>
<dbReference type="PANTHER" id="PTHR11592:SF40">
    <property type="entry name" value="THIOREDOXIN_GLUTATHIONE PEROXIDASE BTUE"/>
    <property type="match status" value="1"/>
</dbReference>
<evidence type="ECO:0000256" key="4">
    <source>
        <dbReference type="RuleBase" id="RU000499"/>
    </source>
</evidence>
<dbReference type="InterPro" id="IPR029760">
    <property type="entry name" value="GPX_CS"/>
</dbReference>
<dbReference type="EMBL" id="BMCM01000005">
    <property type="protein sequence ID" value="GGD84321.1"/>
    <property type="molecule type" value="Genomic_DNA"/>
</dbReference>
<comment type="caution">
    <text evidence="5">The sequence shown here is derived from an EMBL/GenBank/DDBJ whole genome shotgun (WGS) entry which is preliminary data.</text>
</comment>
<accession>A0ABQ1RYB3</accession>
<evidence type="ECO:0000256" key="2">
    <source>
        <dbReference type="ARBA" id="ARBA00022559"/>
    </source>
</evidence>
<dbReference type="InterPro" id="IPR000889">
    <property type="entry name" value="Glutathione_peroxidase"/>
</dbReference>
<keyword evidence="6" id="KW-1185">Reference proteome</keyword>
<dbReference type="Gene3D" id="3.40.30.10">
    <property type="entry name" value="Glutaredoxin"/>
    <property type="match status" value="1"/>
</dbReference>